<dbReference type="AlphaFoldDB" id="A0A562HYM4"/>
<dbReference type="RefSeq" id="WP_144573304.1">
    <property type="nucleotide sequence ID" value="NZ_VLKG01000017.1"/>
</dbReference>
<proteinExistence type="predicted"/>
<name>A0A562HYM4_9GAMM</name>
<dbReference type="OrthoDB" id="6686991at2"/>
<evidence type="ECO:0000259" key="1">
    <source>
        <dbReference type="Pfam" id="PF13338"/>
    </source>
</evidence>
<sequence>MSKELERSTKQQVVLDAVKELHAQEQIVTRETLHEYLGLNYGPIDSSLSLLVDEGEIIRVQRGVYIPRPDVRPNRPISKTIIPGGWVKLEIGDDHVITLSPAESRALGELTAGAGQQFAAIELGHQAAILVGELSMRMLKLERTASVAESGLGVSGTVKELQRRVAKVERNLPQPELGFGE</sequence>
<protein>
    <submittedName>
        <fullName evidence="2">Putative AbiEi antitoxin of type IV toxin-antitoxin system</fullName>
    </submittedName>
</protein>
<comment type="caution">
    <text evidence="2">The sequence shown here is derived from an EMBL/GenBank/DDBJ whole genome shotgun (WGS) entry which is preliminary data.</text>
</comment>
<accession>A0A562HYM4</accession>
<feature type="domain" description="AbiEi antitoxin N-terminal" evidence="1">
    <location>
        <begin position="17"/>
        <end position="65"/>
    </location>
</feature>
<dbReference type="InterPro" id="IPR025159">
    <property type="entry name" value="AbiEi_N"/>
</dbReference>
<gene>
    <name evidence="2" type="ORF">LX59_03043</name>
</gene>
<dbReference type="EMBL" id="VLKG01000017">
    <property type="protein sequence ID" value="TWH63879.1"/>
    <property type="molecule type" value="Genomic_DNA"/>
</dbReference>
<keyword evidence="3" id="KW-1185">Reference proteome</keyword>
<dbReference type="Pfam" id="PF13338">
    <property type="entry name" value="AbiEi_4"/>
    <property type="match status" value="1"/>
</dbReference>
<evidence type="ECO:0000313" key="3">
    <source>
        <dbReference type="Proteomes" id="UP000319627"/>
    </source>
</evidence>
<dbReference type="Proteomes" id="UP000319627">
    <property type="component" value="Unassembled WGS sequence"/>
</dbReference>
<reference evidence="2 3" key="1">
    <citation type="submission" date="2019-07" db="EMBL/GenBank/DDBJ databases">
        <title>Genomic Encyclopedia of Type Strains, Phase I: the one thousand microbial genomes (KMG-I) project.</title>
        <authorList>
            <person name="Kyrpides N."/>
        </authorList>
    </citation>
    <scope>NUCLEOTIDE SEQUENCE [LARGE SCALE GENOMIC DNA]</scope>
    <source>
        <strain evidence="2 3">DSM 375</strain>
    </source>
</reference>
<evidence type="ECO:0000313" key="2">
    <source>
        <dbReference type="EMBL" id="TWH63879.1"/>
    </source>
</evidence>
<organism evidence="2 3">
    <name type="scientific">Azomonas agilis</name>
    <dbReference type="NCBI Taxonomy" id="116849"/>
    <lineage>
        <taxon>Bacteria</taxon>
        <taxon>Pseudomonadati</taxon>
        <taxon>Pseudomonadota</taxon>
        <taxon>Gammaproteobacteria</taxon>
        <taxon>Pseudomonadales</taxon>
        <taxon>Pseudomonadaceae</taxon>
        <taxon>Azomonas</taxon>
    </lineage>
</organism>